<dbReference type="AlphaFoldDB" id="A0A150L8T7"/>
<organism evidence="1 2">
    <name type="scientific">Caldibacillus debilis</name>
    <dbReference type="NCBI Taxonomy" id="301148"/>
    <lineage>
        <taxon>Bacteria</taxon>
        <taxon>Bacillati</taxon>
        <taxon>Bacillota</taxon>
        <taxon>Bacilli</taxon>
        <taxon>Bacillales</taxon>
        <taxon>Bacillaceae</taxon>
        <taxon>Caldibacillus</taxon>
    </lineage>
</organism>
<evidence type="ECO:0000313" key="2">
    <source>
        <dbReference type="Proteomes" id="UP000075683"/>
    </source>
</evidence>
<dbReference type="EMBL" id="LQYT01000135">
    <property type="protein sequence ID" value="KYD08727.1"/>
    <property type="molecule type" value="Genomic_DNA"/>
</dbReference>
<evidence type="ECO:0000313" key="1">
    <source>
        <dbReference type="EMBL" id="KYD08727.1"/>
    </source>
</evidence>
<reference evidence="1 2" key="1">
    <citation type="submission" date="2016-01" db="EMBL/GenBank/DDBJ databases">
        <title>Draft Genome Sequences of Seven Thermophilic Sporeformers Isolated from Foods.</title>
        <authorList>
            <person name="Berendsen E.M."/>
            <person name="Wells-Bennik M.H."/>
            <person name="Krawcyk A.O."/>
            <person name="De Jong A."/>
            <person name="Holsappel S."/>
            <person name="Eijlander R.T."/>
            <person name="Kuipers O.P."/>
        </authorList>
    </citation>
    <scope>NUCLEOTIDE SEQUENCE [LARGE SCALE GENOMIC DNA]</scope>
    <source>
        <strain evidence="1 2">B4135</strain>
    </source>
</reference>
<gene>
    <name evidence="1" type="ORF">B4135_0408</name>
</gene>
<accession>A0A150L8T7</accession>
<dbReference type="STRING" id="301148.B4135_0408"/>
<dbReference type="Proteomes" id="UP000075683">
    <property type="component" value="Unassembled WGS sequence"/>
</dbReference>
<sequence>MRIGGNGSAKTASLQKWLKIQEPVRLFPATKIPTPPDKAKFRRPAAKEAGRFLRNFLPK</sequence>
<proteinExistence type="predicted"/>
<comment type="caution">
    <text evidence="1">The sequence shown here is derived from an EMBL/GenBank/DDBJ whole genome shotgun (WGS) entry which is preliminary data.</text>
</comment>
<protein>
    <submittedName>
        <fullName evidence="1">Uncharacterized protein</fullName>
    </submittedName>
</protein>
<name>A0A150L8T7_9BACI</name>